<evidence type="ECO:0000256" key="1">
    <source>
        <dbReference type="SAM" id="MobiDB-lite"/>
    </source>
</evidence>
<evidence type="ECO:0000256" key="2">
    <source>
        <dbReference type="SAM" id="SignalP"/>
    </source>
</evidence>
<feature type="non-terminal residue" evidence="3">
    <location>
        <position position="135"/>
    </location>
</feature>
<sequence length="135" mass="14415">MSRFSHATGRILVLLSTVGVASACLGGEAPCYSNCASSYSGGGGSYHSDHHDSYEPAPHDDDHYAFSSYKKLGKTAPAPPLPSPPTEVMGLLPHLRSMQQPPYPTLGEYPSPTRSPNPIHSFSSDNRSSGIIRDE</sequence>
<proteinExistence type="predicted"/>
<accession>A0AAV5TV48</accession>
<reference evidence="3" key="1">
    <citation type="submission" date="2023-10" db="EMBL/GenBank/DDBJ databases">
        <title>Genome assembly of Pristionchus species.</title>
        <authorList>
            <person name="Yoshida K."/>
            <person name="Sommer R.J."/>
        </authorList>
    </citation>
    <scope>NUCLEOTIDE SEQUENCE</scope>
    <source>
        <strain evidence="3">RS0144</strain>
    </source>
</reference>
<comment type="caution">
    <text evidence="3">The sequence shown here is derived from an EMBL/GenBank/DDBJ whole genome shotgun (WGS) entry which is preliminary data.</text>
</comment>
<gene>
    <name evidence="3" type="ORF">PENTCL1PPCAC_20580</name>
</gene>
<feature type="compositionally biased region" description="Basic and acidic residues" evidence="1">
    <location>
        <begin position="47"/>
        <end position="60"/>
    </location>
</feature>
<dbReference type="EMBL" id="BTSX01000005">
    <property type="protein sequence ID" value="GMS98405.1"/>
    <property type="molecule type" value="Genomic_DNA"/>
</dbReference>
<dbReference type="PROSITE" id="PS51257">
    <property type="entry name" value="PROKAR_LIPOPROTEIN"/>
    <property type="match status" value="1"/>
</dbReference>
<protein>
    <recommendedName>
        <fullName evidence="5">Secreted protein</fullName>
    </recommendedName>
</protein>
<feature type="region of interest" description="Disordered" evidence="1">
    <location>
        <begin position="94"/>
        <end position="135"/>
    </location>
</feature>
<evidence type="ECO:0000313" key="4">
    <source>
        <dbReference type="Proteomes" id="UP001432027"/>
    </source>
</evidence>
<feature type="signal peptide" evidence="2">
    <location>
        <begin position="1"/>
        <end position="23"/>
    </location>
</feature>
<feature type="region of interest" description="Disordered" evidence="1">
    <location>
        <begin position="40"/>
        <end position="60"/>
    </location>
</feature>
<keyword evidence="2" id="KW-0732">Signal</keyword>
<feature type="chain" id="PRO_5043899151" description="Secreted protein" evidence="2">
    <location>
        <begin position="24"/>
        <end position="135"/>
    </location>
</feature>
<dbReference type="Proteomes" id="UP001432027">
    <property type="component" value="Unassembled WGS sequence"/>
</dbReference>
<feature type="compositionally biased region" description="Polar residues" evidence="1">
    <location>
        <begin position="112"/>
        <end position="129"/>
    </location>
</feature>
<evidence type="ECO:0008006" key="5">
    <source>
        <dbReference type="Google" id="ProtNLM"/>
    </source>
</evidence>
<dbReference type="AlphaFoldDB" id="A0AAV5TV48"/>
<evidence type="ECO:0000313" key="3">
    <source>
        <dbReference type="EMBL" id="GMS98405.1"/>
    </source>
</evidence>
<organism evidence="3 4">
    <name type="scientific">Pristionchus entomophagus</name>
    <dbReference type="NCBI Taxonomy" id="358040"/>
    <lineage>
        <taxon>Eukaryota</taxon>
        <taxon>Metazoa</taxon>
        <taxon>Ecdysozoa</taxon>
        <taxon>Nematoda</taxon>
        <taxon>Chromadorea</taxon>
        <taxon>Rhabditida</taxon>
        <taxon>Rhabditina</taxon>
        <taxon>Diplogasteromorpha</taxon>
        <taxon>Diplogasteroidea</taxon>
        <taxon>Neodiplogasteridae</taxon>
        <taxon>Pristionchus</taxon>
    </lineage>
</organism>
<keyword evidence="4" id="KW-1185">Reference proteome</keyword>
<name>A0AAV5TV48_9BILA</name>